<dbReference type="AlphaFoldDB" id="A0A2I0IJQ5"/>
<accession>A0A2I0IJQ5</accession>
<comment type="caution">
    <text evidence="2">The sequence shown here is derived from an EMBL/GenBank/DDBJ whole genome shotgun (WGS) entry which is preliminary data.</text>
</comment>
<protein>
    <submittedName>
        <fullName evidence="2">Uncharacterized protein</fullName>
    </submittedName>
</protein>
<gene>
    <name evidence="2" type="ORF">CRG98_035311</name>
</gene>
<organism evidence="2 3">
    <name type="scientific">Punica granatum</name>
    <name type="common">Pomegranate</name>
    <dbReference type="NCBI Taxonomy" id="22663"/>
    <lineage>
        <taxon>Eukaryota</taxon>
        <taxon>Viridiplantae</taxon>
        <taxon>Streptophyta</taxon>
        <taxon>Embryophyta</taxon>
        <taxon>Tracheophyta</taxon>
        <taxon>Spermatophyta</taxon>
        <taxon>Magnoliopsida</taxon>
        <taxon>eudicotyledons</taxon>
        <taxon>Gunneridae</taxon>
        <taxon>Pentapetalae</taxon>
        <taxon>rosids</taxon>
        <taxon>malvids</taxon>
        <taxon>Myrtales</taxon>
        <taxon>Lythraceae</taxon>
        <taxon>Punica</taxon>
    </lineage>
</organism>
<reference evidence="2 3" key="1">
    <citation type="submission" date="2017-11" db="EMBL/GenBank/DDBJ databases">
        <title>De-novo sequencing of pomegranate (Punica granatum L.) genome.</title>
        <authorList>
            <person name="Akparov Z."/>
            <person name="Amiraslanov A."/>
            <person name="Hajiyeva S."/>
            <person name="Abbasov M."/>
            <person name="Kaur K."/>
            <person name="Hamwieh A."/>
            <person name="Solovyev V."/>
            <person name="Salamov A."/>
            <person name="Braich B."/>
            <person name="Kosarev P."/>
            <person name="Mahmoud A."/>
            <person name="Hajiyev E."/>
            <person name="Babayeva S."/>
            <person name="Izzatullayeva V."/>
            <person name="Mammadov A."/>
            <person name="Mammadov A."/>
            <person name="Sharifova S."/>
            <person name="Ojaghi J."/>
            <person name="Eynullazada K."/>
            <person name="Bayramov B."/>
            <person name="Abdulazimova A."/>
            <person name="Shahmuradov I."/>
        </authorList>
    </citation>
    <scope>NUCLEOTIDE SEQUENCE [LARGE SCALE GENOMIC DNA]</scope>
    <source>
        <strain evidence="3">cv. AG2017</strain>
        <tissue evidence="2">Leaf</tissue>
    </source>
</reference>
<evidence type="ECO:0000313" key="3">
    <source>
        <dbReference type="Proteomes" id="UP000233551"/>
    </source>
</evidence>
<evidence type="ECO:0000256" key="1">
    <source>
        <dbReference type="SAM" id="MobiDB-lite"/>
    </source>
</evidence>
<feature type="region of interest" description="Disordered" evidence="1">
    <location>
        <begin position="1"/>
        <end position="40"/>
    </location>
</feature>
<proteinExistence type="predicted"/>
<keyword evidence="3" id="KW-1185">Reference proteome</keyword>
<name>A0A2I0IJQ5_PUNGR</name>
<evidence type="ECO:0000313" key="2">
    <source>
        <dbReference type="EMBL" id="PKI44237.1"/>
    </source>
</evidence>
<sequence>MSPNEFEASRPPRIGNSREDKQTSGAHPRFPTQSSRWSPHSPVTRIVFNLIIGVGPACIPRPPPLPFFLAMPIRRYLRVYSFFDK</sequence>
<dbReference type="EMBL" id="PGOL01002924">
    <property type="protein sequence ID" value="PKI44237.1"/>
    <property type="molecule type" value="Genomic_DNA"/>
</dbReference>
<dbReference type="Proteomes" id="UP000233551">
    <property type="component" value="Unassembled WGS sequence"/>
</dbReference>